<dbReference type="Proteomes" id="UP000053257">
    <property type="component" value="Unassembled WGS sequence"/>
</dbReference>
<feature type="domain" description="NmrA-like" evidence="1">
    <location>
        <begin position="6"/>
        <end position="236"/>
    </location>
</feature>
<proteinExistence type="predicted"/>
<name>A0A0C3S5I5_PHLG1</name>
<protein>
    <recommendedName>
        <fullName evidence="1">NmrA-like domain-containing protein</fullName>
    </recommendedName>
</protein>
<keyword evidence="3" id="KW-1185">Reference proteome</keyword>
<dbReference type="InterPro" id="IPR008030">
    <property type="entry name" value="NmrA-like"/>
</dbReference>
<dbReference type="STRING" id="745531.A0A0C3S5I5"/>
<dbReference type="SUPFAM" id="SSF51735">
    <property type="entry name" value="NAD(P)-binding Rossmann-fold domains"/>
    <property type="match status" value="1"/>
</dbReference>
<organism evidence="2 3">
    <name type="scientific">Phlebiopsis gigantea (strain 11061_1 CR5-6)</name>
    <name type="common">White-rot fungus</name>
    <name type="synonym">Peniophora gigantea</name>
    <dbReference type="NCBI Taxonomy" id="745531"/>
    <lineage>
        <taxon>Eukaryota</taxon>
        <taxon>Fungi</taxon>
        <taxon>Dikarya</taxon>
        <taxon>Basidiomycota</taxon>
        <taxon>Agaricomycotina</taxon>
        <taxon>Agaricomycetes</taxon>
        <taxon>Polyporales</taxon>
        <taxon>Phanerochaetaceae</taxon>
        <taxon>Phlebiopsis</taxon>
    </lineage>
</organism>
<dbReference type="Gene3D" id="3.40.50.720">
    <property type="entry name" value="NAD(P)-binding Rossmann-like Domain"/>
    <property type="match status" value="1"/>
</dbReference>
<dbReference type="AlphaFoldDB" id="A0A0C3S5I5"/>
<evidence type="ECO:0000313" key="3">
    <source>
        <dbReference type="Proteomes" id="UP000053257"/>
    </source>
</evidence>
<gene>
    <name evidence="2" type="ORF">PHLGIDRAFT_99860</name>
</gene>
<dbReference type="Gene3D" id="3.90.25.10">
    <property type="entry name" value="UDP-galactose 4-epimerase, domain 1"/>
    <property type="match status" value="1"/>
</dbReference>
<dbReference type="HOGENOM" id="CLU_007383_10_4_1"/>
<dbReference type="Pfam" id="PF05368">
    <property type="entry name" value="NmrA"/>
    <property type="match status" value="1"/>
</dbReference>
<dbReference type="EMBL" id="KN840447">
    <property type="protein sequence ID" value="KIP11276.1"/>
    <property type="molecule type" value="Genomic_DNA"/>
</dbReference>
<dbReference type="InterPro" id="IPR052718">
    <property type="entry name" value="NmrA-type_oxidoreductase"/>
</dbReference>
<sequence length="304" mass="33473">MVKYILTGVTGQLGSRVFKHLIQLVPPSDVIVSLYNPAGATTDVLSSGVEIRKGDYSQPATLDTAFARGDKLLIVSYPSIAYEVRVASHLAAIDAAKRVGIKHVYYTSLMFAGDSQAAVMQAHIETERYLRESGLTYTIIREGIYSESWPLYFGYWKPSRPGNEVLIPHGDGGIAWVCRDDLGEGTARLMVADTHKNEIVKFTGSRAMTFSELAELISSLLKLSSPLKVKFVSEDEYVASNEGAEELLRKWSTTYPALVRGELAVVDSLLREILGRDLKPFEDTLKEALSIGDTGDEAVKQYSK</sequence>
<dbReference type="InterPro" id="IPR036291">
    <property type="entry name" value="NAD(P)-bd_dom_sf"/>
</dbReference>
<evidence type="ECO:0000313" key="2">
    <source>
        <dbReference type="EMBL" id="KIP11276.1"/>
    </source>
</evidence>
<accession>A0A0C3S5I5</accession>
<dbReference type="OrthoDB" id="419598at2759"/>
<dbReference type="PANTHER" id="PTHR47129">
    <property type="entry name" value="QUINONE OXIDOREDUCTASE 2"/>
    <property type="match status" value="1"/>
</dbReference>
<dbReference type="PANTHER" id="PTHR47129:SF1">
    <property type="entry name" value="NMRA-LIKE DOMAIN-CONTAINING PROTEIN"/>
    <property type="match status" value="1"/>
</dbReference>
<evidence type="ECO:0000259" key="1">
    <source>
        <dbReference type="Pfam" id="PF05368"/>
    </source>
</evidence>
<reference evidence="2 3" key="1">
    <citation type="journal article" date="2014" name="PLoS Genet.">
        <title>Analysis of the Phlebiopsis gigantea genome, transcriptome and secretome provides insight into its pioneer colonization strategies of wood.</title>
        <authorList>
            <person name="Hori C."/>
            <person name="Ishida T."/>
            <person name="Igarashi K."/>
            <person name="Samejima M."/>
            <person name="Suzuki H."/>
            <person name="Master E."/>
            <person name="Ferreira P."/>
            <person name="Ruiz-Duenas F.J."/>
            <person name="Held B."/>
            <person name="Canessa P."/>
            <person name="Larrondo L.F."/>
            <person name="Schmoll M."/>
            <person name="Druzhinina I.S."/>
            <person name="Kubicek C.P."/>
            <person name="Gaskell J.A."/>
            <person name="Kersten P."/>
            <person name="St John F."/>
            <person name="Glasner J."/>
            <person name="Sabat G."/>
            <person name="Splinter BonDurant S."/>
            <person name="Syed K."/>
            <person name="Yadav J."/>
            <person name="Mgbeahuruike A.C."/>
            <person name="Kovalchuk A."/>
            <person name="Asiegbu F.O."/>
            <person name="Lackner G."/>
            <person name="Hoffmeister D."/>
            <person name="Rencoret J."/>
            <person name="Gutierrez A."/>
            <person name="Sun H."/>
            <person name="Lindquist E."/>
            <person name="Barry K."/>
            <person name="Riley R."/>
            <person name="Grigoriev I.V."/>
            <person name="Henrissat B."/>
            <person name="Kues U."/>
            <person name="Berka R.M."/>
            <person name="Martinez A.T."/>
            <person name="Covert S.F."/>
            <person name="Blanchette R.A."/>
            <person name="Cullen D."/>
        </authorList>
    </citation>
    <scope>NUCLEOTIDE SEQUENCE [LARGE SCALE GENOMIC DNA]</scope>
    <source>
        <strain evidence="2 3">11061_1 CR5-6</strain>
    </source>
</reference>